<dbReference type="InParanoid" id="W7XL34"/>
<dbReference type="GeneID" id="24442060"/>
<feature type="coiled-coil region" evidence="1">
    <location>
        <begin position="78"/>
        <end position="128"/>
    </location>
</feature>
<reference evidence="3" key="1">
    <citation type="journal article" date="2006" name="PLoS Biol.">
        <title>Macronuclear genome sequence of the ciliate Tetrahymena thermophila, a model eukaryote.</title>
        <authorList>
            <person name="Eisen J.A."/>
            <person name="Coyne R.S."/>
            <person name="Wu M."/>
            <person name="Wu D."/>
            <person name="Thiagarajan M."/>
            <person name="Wortman J.R."/>
            <person name="Badger J.H."/>
            <person name="Ren Q."/>
            <person name="Amedeo P."/>
            <person name="Jones K.M."/>
            <person name="Tallon L.J."/>
            <person name="Delcher A.L."/>
            <person name="Salzberg S.L."/>
            <person name="Silva J.C."/>
            <person name="Haas B.J."/>
            <person name="Majoros W.H."/>
            <person name="Farzad M."/>
            <person name="Carlton J.M."/>
            <person name="Smith R.K. Jr."/>
            <person name="Garg J."/>
            <person name="Pearlman R.E."/>
            <person name="Karrer K.M."/>
            <person name="Sun L."/>
            <person name="Manning G."/>
            <person name="Elde N.C."/>
            <person name="Turkewitz A.P."/>
            <person name="Asai D.J."/>
            <person name="Wilkes D.E."/>
            <person name="Wang Y."/>
            <person name="Cai H."/>
            <person name="Collins K."/>
            <person name="Stewart B.A."/>
            <person name="Lee S.R."/>
            <person name="Wilamowska K."/>
            <person name="Weinberg Z."/>
            <person name="Ruzzo W.L."/>
            <person name="Wloga D."/>
            <person name="Gaertig J."/>
            <person name="Frankel J."/>
            <person name="Tsao C.-C."/>
            <person name="Gorovsky M.A."/>
            <person name="Keeling P.J."/>
            <person name="Waller R.F."/>
            <person name="Patron N.J."/>
            <person name="Cherry J.M."/>
            <person name="Stover N.A."/>
            <person name="Krieger C.J."/>
            <person name="del Toro C."/>
            <person name="Ryder H.F."/>
            <person name="Williamson S.C."/>
            <person name="Barbeau R.A."/>
            <person name="Hamilton E.P."/>
            <person name="Orias E."/>
        </authorList>
    </citation>
    <scope>NUCLEOTIDE SEQUENCE [LARGE SCALE GENOMIC DNA]</scope>
    <source>
        <strain evidence="3">SB210</strain>
    </source>
</reference>
<dbReference type="AlphaFoldDB" id="W7XL34"/>
<proteinExistence type="predicted"/>
<evidence type="ECO:0000313" key="2">
    <source>
        <dbReference type="EMBL" id="EWS75594.1"/>
    </source>
</evidence>
<protein>
    <submittedName>
        <fullName evidence="2">Uncharacterized protein</fullName>
    </submittedName>
</protein>
<evidence type="ECO:0000256" key="1">
    <source>
        <dbReference type="SAM" id="Coils"/>
    </source>
</evidence>
<sequence length="149" mass="17943">MQIYEIKLKNLNNYQLKQKILIINKNKIKKESFLVQKRKLLNYQQIEQLMLNSTTIVIAKIKFYKQKQIFNQKFDSFIQNLSIQLSQKKRDIADLQLNLADKEVQISQLQLKNNIQQLQNEQMKQQLKKVLSIIENFQLFSNNFVKLRQ</sequence>
<dbReference type="Proteomes" id="UP000009168">
    <property type="component" value="Unassembled WGS sequence"/>
</dbReference>
<keyword evidence="3" id="KW-1185">Reference proteome</keyword>
<gene>
    <name evidence="2" type="ORF">TTHERM_001273284</name>
</gene>
<accession>W7XL34</accession>
<keyword evidence="1" id="KW-0175">Coiled coil</keyword>
<dbReference type="EMBL" id="GG662781">
    <property type="protein sequence ID" value="EWS75594.1"/>
    <property type="molecule type" value="Genomic_DNA"/>
</dbReference>
<name>W7XL34_TETTS</name>
<dbReference type="KEGG" id="tet:TTHERM_001273284"/>
<evidence type="ECO:0000313" key="3">
    <source>
        <dbReference type="Proteomes" id="UP000009168"/>
    </source>
</evidence>
<organism evidence="2 3">
    <name type="scientific">Tetrahymena thermophila (strain SB210)</name>
    <dbReference type="NCBI Taxonomy" id="312017"/>
    <lineage>
        <taxon>Eukaryota</taxon>
        <taxon>Sar</taxon>
        <taxon>Alveolata</taxon>
        <taxon>Ciliophora</taxon>
        <taxon>Intramacronucleata</taxon>
        <taxon>Oligohymenophorea</taxon>
        <taxon>Hymenostomatida</taxon>
        <taxon>Tetrahymenina</taxon>
        <taxon>Tetrahymenidae</taxon>
        <taxon>Tetrahymena</taxon>
    </lineage>
</organism>
<dbReference type="RefSeq" id="XP_012651894.1">
    <property type="nucleotide sequence ID" value="XM_012796440.1"/>
</dbReference>